<dbReference type="Proteomes" id="UP000214646">
    <property type="component" value="Unassembled WGS sequence"/>
</dbReference>
<dbReference type="PANTHER" id="PTHR43646">
    <property type="entry name" value="GLYCOSYLTRANSFERASE"/>
    <property type="match status" value="1"/>
</dbReference>
<dbReference type="SUPFAM" id="SSF53448">
    <property type="entry name" value="Nucleotide-diphospho-sugar transferases"/>
    <property type="match status" value="1"/>
</dbReference>
<sequence>MISFVIPAHNEADLIGRTLAAVHESARAAGEAYEVIVVDDSSTDRTGAIAREHGARVVAATFRQIAATRNAGARVAAGDLLFFVDADTMVTARAVRAAVRSLRGGAVGGGSAARFDGPVPLYATILERMVLPVILPLFKLAPGCFLFCTRQAYSAAGGFDETLFWSEEVAFGRRLKRQGRFVILREFVITSGRKLRANSALSLLRVGVRLALGRRAGLDYWYGPRARTAQAAATPGGRA</sequence>
<dbReference type="Gene3D" id="3.90.550.10">
    <property type="entry name" value="Spore Coat Polysaccharide Biosynthesis Protein SpsA, Chain A"/>
    <property type="match status" value="1"/>
</dbReference>
<evidence type="ECO:0000256" key="4">
    <source>
        <dbReference type="ARBA" id="ARBA00022679"/>
    </source>
</evidence>
<evidence type="ECO:0000259" key="6">
    <source>
        <dbReference type="Pfam" id="PF00535"/>
    </source>
</evidence>
<dbReference type="RefSeq" id="WP_088253544.1">
    <property type="nucleotide sequence ID" value="NZ_NIDE01000002.1"/>
</dbReference>
<dbReference type="GO" id="GO:0016757">
    <property type="term" value="F:glycosyltransferase activity"/>
    <property type="evidence" value="ECO:0007669"/>
    <property type="project" value="UniProtKB-KW"/>
</dbReference>
<keyword evidence="3" id="KW-0328">Glycosyltransferase</keyword>
<gene>
    <name evidence="7" type="ORF">FRUB_02052</name>
</gene>
<evidence type="ECO:0000313" key="7">
    <source>
        <dbReference type="EMBL" id="OWK45721.1"/>
    </source>
</evidence>
<dbReference type="GO" id="GO:0005886">
    <property type="term" value="C:plasma membrane"/>
    <property type="evidence" value="ECO:0007669"/>
    <property type="project" value="UniProtKB-SubCell"/>
</dbReference>
<keyword evidence="2" id="KW-1003">Cell membrane</keyword>
<evidence type="ECO:0000313" key="8">
    <source>
        <dbReference type="Proteomes" id="UP000214646"/>
    </source>
</evidence>
<organism evidence="7 8">
    <name type="scientific">Fimbriiglobus ruber</name>
    <dbReference type="NCBI Taxonomy" id="1908690"/>
    <lineage>
        <taxon>Bacteria</taxon>
        <taxon>Pseudomonadati</taxon>
        <taxon>Planctomycetota</taxon>
        <taxon>Planctomycetia</taxon>
        <taxon>Gemmatales</taxon>
        <taxon>Gemmataceae</taxon>
        <taxon>Fimbriiglobus</taxon>
    </lineage>
</organism>
<comment type="subcellular location">
    <subcellularLocation>
        <location evidence="1">Cell membrane</location>
    </subcellularLocation>
</comment>
<evidence type="ECO:0000256" key="5">
    <source>
        <dbReference type="ARBA" id="ARBA00023136"/>
    </source>
</evidence>
<evidence type="ECO:0000256" key="2">
    <source>
        <dbReference type="ARBA" id="ARBA00022475"/>
    </source>
</evidence>
<feature type="domain" description="Glycosyltransferase 2-like" evidence="6">
    <location>
        <begin position="3"/>
        <end position="121"/>
    </location>
</feature>
<accession>A0A225DWF5</accession>
<dbReference type="OrthoDB" id="9806525at2"/>
<keyword evidence="8" id="KW-1185">Reference proteome</keyword>
<protein>
    <submittedName>
        <fullName evidence="7">Glycosyl transferase, family 2</fullName>
    </submittedName>
</protein>
<comment type="caution">
    <text evidence="7">The sequence shown here is derived from an EMBL/GenBank/DDBJ whole genome shotgun (WGS) entry which is preliminary data.</text>
</comment>
<evidence type="ECO:0000256" key="3">
    <source>
        <dbReference type="ARBA" id="ARBA00022676"/>
    </source>
</evidence>
<dbReference type="PANTHER" id="PTHR43646:SF2">
    <property type="entry name" value="GLYCOSYLTRANSFERASE 2-LIKE DOMAIN-CONTAINING PROTEIN"/>
    <property type="match status" value="1"/>
</dbReference>
<name>A0A225DWF5_9BACT</name>
<keyword evidence="5" id="KW-0472">Membrane</keyword>
<keyword evidence="4 7" id="KW-0808">Transferase</keyword>
<evidence type="ECO:0000256" key="1">
    <source>
        <dbReference type="ARBA" id="ARBA00004236"/>
    </source>
</evidence>
<dbReference type="InterPro" id="IPR029044">
    <property type="entry name" value="Nucleotide-diphossugar_trans"/>
</dbReference>
<dbReference type="EMBL" id="NIDE01000002">
    <property type="protein sequence ID" value="OWK45721.1"/>
    <property type="molecule type" value="Genomic_DNA"/>
</dbReference>
<dbReference type="Pfam" id="PF00535">
    <property type="entry name" value="Glycos_transf_2"/>
    <property type="match status" value="1"/>
</dbReference>
<dbReference type="InterPro" id="IPR001173">
    <property type="entry name" value="Glyco_trans_2-like"/>
</dbReference>
<reference evidence="8" key="1">
    <citation type="submission" date="2017-06" db="EMBL/GenBank/DDBJ databases">
        <title>Genome analysis of Fimbriiglobus ruber SP5, the first member of the order Planctomycetales with confirmed chitinolytic capability.</title>
        <authorList>
            <person name="Ravin N.V."/>
            <person name="Rakitin A.L."/>
            <person name="Ivanova A.A."/>
            <person name="Beletsky A.V."/>
            <person name="Kulichevskaya I.S."/>
            <person name="Mardanov A.V."/>
            <person name="Dedysh S.N."/>
        </authorList>
    </citation>
    <scope>NUCLEOTIDE SEQUENCE [LARGE SCALE GENOMIC DNA]</scope>
    <source>
        <strain evidence="8">SP5</strain>
    </source>
</reference>
<proteinExistence type="predicted"/>
<dbReference type="AlphaFoldDB" id="A0A225DWF5"/>